<evidence type="ECO:0000313" key="3">
    <source>
        <dbReference type="Proteomes" id="UP001054945"/>
    </source>
</evidence>
<reference evidence="2 3" key="1">
    <citation type="submission" date="2021-06" db="EMBL/GenBank/DDBJ databases">
        <title>Caerostris extrusa draft genome.</title>
        <authorList>
            <person name="Kono N."/>
            <person name="Arakawa K."/>
        </authorList>
    </citation>
    <scope>NUCLEOTIDE SEQUENCE [LARGE SCALE GENOMIC DNA]</scope>
</reference>
<dbReference type="EMBL" id="BPLR01002873">
    <property type="protein sequence ID" value="GIX78860.1"/>
    <property type="molecule type" value="Genomic_DNA"/>
</dbReference>
<accession>A0AAV4N4U3</accession>
<evidence type="ECO:0000313" key="2">
    <source>
        <dbReference type="EMBL" id="GIX78860.1"/>
    </source>
</evidence>
<keyword evidence="3" id="KW-1185">Reference proteome</keyword>
<name>A0AAV4N4U3_CAEEX</name>
<feature type="transmembrane region" description="Helical" evidence="1">
    <location>
        <begin position="101"/>
        <end position="118"/>
    </location>
</feature>
<keyword evidence="1" id="KW-0812">Transmembrane</keyword>
<dbReference type="AlphaFoldDB" id="A0AAV4N4U3"/>
<keyword evidence="1" id="KW-1133">Transmembrane helix</keyword>
<organism evidence="2 3">
    <name type="scientific">Caerostris extrusa</name>
    <name type="common">Bark spider</name>
    <name type="synonym">Caerostris bankana</name>
    <dbReference type="NCBI Taxonomy" id="172846"/>
    <lineage>
        <taxon>Eukaryota</taxon>
        <taxon>Metazoa</taxon>
        <taxon>Ecdysozoa</taxon>
        <taxon>Arthropoda</taxon>
        <taxon>Chelicerata</taxon>
        <taxon>Arachnida</taxon>
        <taxon>Araneae</taxon>
        <taxon>Araneomorphae</taxon>
        <taxon>Entelegynae</taxon>
        <taxon>Araneoidea</taxon>
        <taxon>Araneidae</taxon>
        <taxon>Caerostris</taxon>
    </lineage>
</organism>
<comment type="caution">
    <text evidence="2">The sequence shown here is derived from an EMBL/GenBank/DDBJ whole genome shotgun (WGS) entry which is preliminary data.</text>
</comment>
<proteinExistence type="predicted"/>
<keyword evidence="1" id="KW-0472">Membrane</keyword>
<dbReference type="Proteomes" id="UP001054945">
    <property type="component" value="Unassembled WGS sequence"/>
</dbReference>
<gene>
    <name evidence="2" type="ORF">CEXT_637391</name>
</gene>
<evidence type="ECO:0000256" key="1">
    <source>
        <dbReference type="SAM" id="Phobius"/>
    </source>
</evidence>
<protein>
    <submittedName>
        <fullName evidence="2">Uncharacterized protein</fullName>
    </submittedName>
</protein>
<sequence length="119" mass="13619">MKKKRKVPRQSSTLLSTRFRILFSPGNKISREMKDSVDREEYLFDSGQCICSCKGDGRGKTIFESCTKECQEIGRGKATSRRMRTGEMDSLGNRTQAKCKFLFEYILTAQVAFLWTAVL</sequence>